<feature type="compositionally biased region" description="Basic and acidic residues" evidence="3">
    <location>
        <begin position="135"/>
        <end position="144"/>
    </location>
</feature>
<dbReference type="SUPFAM" id="SSF50249">
    <property type="entry name" value="Nucleic acid-binding proteins"/>
    <property type="match status" value="1"/>
</dbReference>
<evidence type="ECO:0000313" key="5">
    <source>
        <dbReference type="Proteomes" id="UP001592531"/>
    </source>
</evidence>
<keyword evidence="5" id="KW-1185">Reference proteome</keyword>
<dbReference type="Gene3D" id="2.40.50.140">
    <property type="entry name" value="Nucleic acid-binding proteins"/>
    <property type="match status" value="1"/>
</dbReference>
<organism evidence="4 5">
    <name type="scientific">Streptacidiphilus cavernicola</name>
    <dbReference type="NCBI Taxonomy" id="3342716"/>
    <lineage>
        <taxon>Bacteria</taxon>
        <taxon>Bacillati</taxon>
        <taxon>Actinomycetota</taxon>
        <taxon>Actinomycetes</taxon>
        <taxon>Kitasatosporales</taxon>
        <taxon>Streptomycetaceae</taxon>
        <taxon>Streptacidiphilus</taxon>
    </lineage>
</organism>
<gene>
    <name evidence="4" type="ORF">ACEZDE_21365</name>
</gene>
<proteinExistence type="predicted"/>
<keyword evidence="1 2" id="KW-0238">DNA-binding</keyword>
<sequence>MNGTMVTLVGHVISEVRYATTAGGVPVASFRLAATDRRFDRQRQMWVEGETSFFTVWSWRWLAENVLGSVGRGDPLLVTGRMRVREWDNGEGSPRGVAAEIEATAIGHDLSRGTSAFRRASRGRPELVSRAASRAVDDGTRPDRPVGVMGEMTGGDGRNDGRDRSEREGGEGAPASAPVPASVPVVAAESVPAQGSAPASAAASATVPVPDPLPVPVPVLVGAGAGCAEVRADDPLGGPGVRRQVPPRDGDTPATTGTGPERSG</sequence>
<comment type="caution">
    <text evidence="4">The sequence shown here is derived from an EMBL/GenBank/DDBJ whole genome shotgun (WGS) entry which is preliminary data.</text>
</comment>
<dbReference type="RefSeq" id="WP_380538191.1">
    <property type="nucleotide sequence ID" value="NZ_JBHFAB010000016.1"/>
</dbReference>
<dbReference type="CDD" id="cd04496">
    <property type="entry name" value="SSB_OBF"/>
    <property type="match status" value="1"/>
</dbReference>
<dbReference type="PROSITE" id="PS50935">
    <property type="entry name" value="SSB"/>
    <property type="match status" value="1"/>
</dbReference>
<evidence type="ECO:0000313" key="4">
    <source>
        <dbReference type="EMBL" id="MFC1419163.1"/>
    </source>
</evidence>
<protein>
    <submittedName>
        <fullName evidence="4">Single-stranded DNA-binding protein</fullName>
    </submittedName>
</protein>
<accession>A0ABV6VZM0</accession>
<feature type="region of interest" description="Disordered" evidence="3">
    <location>
        <begin position="115"/>
        <end position="181"/>
    </location>
</feature>
<dbReference type="EMBL" id="JBHFAB010000016">
    <property type="protein sequence ID" value="MFC1419163.1"/>
    <property type="molecule type" value="Genomic_DNA"/>
</dbReference>
<dbReference type="InterPro" id="IPR012340">
    <property type="entry name" value="NA-bd_OB-fold"/>
</dbReference>
<feature type="compositionally biased region" description="Low complexity" evidence="3">
    <location>
        <begin position="252"/>
        <end position="264"/>
    </location>
</feature>
<reference evidence="4 5" key="1">
    <citation type="submission" date="2024-09" db="EMBL/GenBank/DDBJ databases">
        <authorList>
            <person name="Lee S.D."/>
        </authorList>
    </citation>
    <scope>NUCLEOTIDE SEQUENCE [LARGE SCALE GENOMIC DNA]</scope>
    <source>
        <strain evidence="4 5">N8-3</strain>
    </source>
</reference>
<evidence type="ECO:0000256" key="3">
    <source>
        <dbReference type="SAM" id="MobiDB-lite"/>
    </source>
</evidence>
<dbReference type="Proteomes" id="UP001592531">
    <property type="component" value="Unassembled WGS sequence"/>
</dbReference>
<name>A0ABV6VZM0_9ACTN</name>
<dbReference type="GO" id="GO:0003677">
    <property type="term" value="F:DNA binding"/>
    <property type="evidence" value="ECO:0007669"/>
    <property type="project" value="UniProtKB-KW"/>
</dbReference>
<dbReference type="Pfam" id="PF00436">
    <property type="entry name" value="SSB"/>
    <property type="match status" value="1"/>
</dbReference>
<feature type="region of interest" description="Disordered" evidence="3">
    <location>
        <begin position="229"/>
        <end position="264"/>
    </location>
</feature>
<feature type="compositionally biased region" description="Basic and acidic residues" evidence="3">
    <location>
        <begin position="157"/>
        <end position="170"/>
    </location>
</feature>
<evidence type="ECO:0000256" key="2">
    <source>
        <dbReference type="PROSITE-ProRule" id="PRU00252"/>
    </source>
</evidence>
<evidence type="ECO:0000256" key="1">
    <source>
        <dbReference type="ARBA" id="ARBA00023125"/>
    </source>
</evidence>
<dbReference type="InterPro" id="IPR000424">
    <property type="entry name" value="Primosome_PriB/ssb"/>
</dbReference>